<dbReference type="AlphaFoldDB" id="A0A4Z0XZ45"/>
<dbReference type="OrthoDB" id="5384459at2759"/>
<evidence type="ECO:0000313" key="4">
    <source>
        <dbReference type="EMBL" id="TGJ75787.1"/>
    </source>
</evidence>
<evidence type="ECO:0000256" key="1">
    <source>
        <dbReference type="SAM" id="MobiDB-lite"/>
    </source>
</evidence>
<dbReference type="PANTHER" id="PTHR42078">
    <property type="entry name" value="GLUCAN 1, 4-ALPHA-GLUCOSIDASE"/>
    <property type="match status" value="1"/>
</dbReference>
<keyword evidence="2" id="KW-1133">Transmembrane helix</keyword>
<feature type="region of interest" description="Disordered" evidence="1">
    <location>
        <begin position="581"/>
        <end position="664"/>
    </location>
</feature>
<reference evidence="4 5" key="1">
    <citation type="submission" date="2019-03" db="EMBL/GenBank/DDBJ databases">
        <title>Draft genome sequence of Xylaria hypoxylon DSM 108379, a ubiquitous saprotrophic-parasitic fungi on hardwood.</title>
        <authorList>
            <person name="Buettner E."/>
            <person name="Leonhardt S."/>
            <person name="Gebauer A.M."/>
            <person name="Liers C."/>
            <person name="Hofrichter M."/>
            <person name="Kellner H."/>
        </authorList>
    </citation>
    <scope>NUCLEOTIDE SEQUENCE [LARGE SCALE GENOMIC DNA]</scope>
    <source>
        <strain evidence="4 5">DSM 108379</strain>
    </source>
</reference>
<keyword evidence="2" id="KW-0472">Membrane</keyword>
<organism evidence="4 5">
    <name type="scientific">Xylaria hypoxylon</name>
    <dbReference type="NCBI Taxonomy" id="37992"/>
    <lineage>
        <taxon>Eukaryota</taxon>
        <taxon>Fungi</taxon>
        <taxon>Dikarya</taxon>
        <taxon>Ascomycota</taxon>
        <taxon>Pezizomycotina</taxon>
        <taxon>Sordariomycetes</taxon>
        <taxon>Xylariomycetidae</taxon>
        <taxon>Xylariales</taxon>
        <taxon>Xylariaceae</taxon>
        <taxon>Xylaria</taxon>
    </lineage>
</organism>
<feature type="compositionally biased region" description="Polar residues" evidence="1">
    <location>
        <begin position="581"/>
        <end position="603"/>
    </location>
</feature>
<feature type="transmembrane region" description="Helical" evidence="2">
    <location>
        <begin position="339"/>
        <end position="370"/>
    </location>
</feature>
<comment type="caution">
    <text evidence="4">The sequence shown here is derived from an EMBL/GenBank/DDBJ whole genome shotgun (WGS) entry which is preliminary data.</text>
</comment>
<dbReference type="Proteomes" id="UP000297716">
    <property type="component" value="Unassembled WGS sequence"/>
</dbReference>
<feature type="compositionally biased region" description="Polar residues" evidence="1">
    <location>
        <begin position="285"/>
        <end position="300"/>
    </location>
</feature>
<dbReference type="EMBL" id="SKBN01000538">
    <property type="protein sequence ID" value="TGJ75787.1"/>
    <property type="molecule type" value="Genomic_DNA"/>
</dbReference>
<dbReference type="Pfam" id="PF25130">
    <property type="entry name" value="DUF7820"/>
    <property type="match status" value="1"/>
</dbReference>
<sequence length="766" mass="84031">MGDPRTTKSSELDRSASRRASTRLSRLLRDGDDDDYDFQAMAISDGFRPAQVGENHVSHVAHPSWSSLDRPVARAVSPRPSSVSKPFIGNEPLFSVSYNGLEQSPARPSSVSTDSAVMAAETPYEGPRGPSHPYQMYPQDVRVARTASLATTSTAPVSEQSYNGPSRPIHPYGIYPQNVGTADDGSVDHSPQRDINVGFPGTADNYQRRIGPDGEEAADMIGPDGHTEQLPPYTRYPVEAAYAQKTPETNVAQPVATSSTAQQTVPNLEIPGAGGIGLATRDPEFSSTEDLNQLSSPQSRRSVRSFASEASHHSINTAARAVTNEKETRNWKTTARRKVWGVVPCWALVLGAIILLLLGVVVGTVLGTVIAPQLHKNKNHDHQPASTTGPPGYVPLDSVPTGLPPLAEGQYALPLFSPRFSQTCFQDTLQGKAWNCDAILSQLTVSINRKYGSTALTAYTLDLTYNHSYTEDSFAYSYGVQPPFLLNQQLELVNDTFERSRGPAWAFALPYNKTVILPEEYLTYTSPDETEKVQRRMMFGFDFKRKGLAQSGEKPWICTWPDTILEVFIYPSQNNSFKYPMAPSNSVSDPLPTESSTGAQSTNAHRRDARGHSSDYDNQNEGFPHTHDPTQRPTSSSPTSSDSSSITPTPSPRPDYFGPPPMPPPLYSPYPKIVKVEERRDPEIGAPVPTCRQVEILGKGVEAQPVYNDKGEPVVIQIAEVMPESTEKETNPYFRRHFLSPQLWDRGDDGSSGNELSSCGCIWWLT</sequence>
<evidence type="ECO:0000313" key="5">
    <source>
        <dbReference type="Proteomes" id="UP000297716"/>
    </source>
</evidence>
<protein>
    <recommendedName>
        <fullName evidence="3">DUF7820 domain-containing protein</fullName>
    </recommendedName>
</protein>
<feature type="region of interest" description="Disordered" evidence="1">
    <location>
        <begin position="281"/>
        <end position="329"/>
    </location>
</feature>
<gene>
    <name evidence="4" type="ORF">E0Z10_g10952</name>
</gene>
<feature type="domain" description="DUF7820" evidence="3">
    <location>
        <begin position="394"/>
        <end position="764"/>
    </location>
</feature>
<accession>A0A4Z0XZ45</accession>
<feature type="compositionally biased region" description="Pro residues" evidence="1">
    <location>
        <begin position="649"/>
        <end position="664"/>
    </location>
</feature>
<keyword evidence="2" id="KW-0812">Transmembrane</keyword>
<dbReference type="STRING" id="37992.A0A4Z0XZ45"/>
<name>A0A4Z0XZ45_9PEZI</name>
<keyword evidence="5" id="KW-1185">Reference proteome</keyword>
<evidence type="ECO:0000256" key="2">
    <source>
        <dbReference type="SAM" id="Phobius"/>
    </source>
</evidence>
<feature type="compositionally biased region" description="Basic and acidic residues" evidence="1">
    <location>
        <begin position="1"/>
        <end position="16"/>
    </location>
</feature>
<proteinExistence type="predicted"/>
<dbReference type="InterPro" id="IPR056722">
    <property type="entry name" value="DUF7820"/>
</dbReference>
<evidence type="ECO:0000259" key="3">
    <source>
        <dbReference type="Pfam" id="PF25130"/>
    </source>
</evidence>
<feature type="compositionally biased region" description="Low complexity" evidence="1">
    <location>
        <begin position="631"/>
        <end position="648"/>
    </location>
</feature>
<feature type="region of interest" description="Disordered" evidence="1">
    <location>
        <begin position="1"/>
        <end position="34"/>
    </location>
</feature>
<dbReference type="PANTHER" id="PTHR42078:SF1">
    <property type="entry name" value="GLUCAN 1, 4-ALPHA-GLUCOSIDASE"/>
    <property type="match status" value="1"/>
</dbReference>